<reference evidence="1 2" key="1">
    <citation type="submission" date="2019-09" db="EMBL/GenBank/DDBJ databases">
        <title>Serinicoccus pratensis sp. nov., isolated from meadow soil.</title>
        <authorList>
            <person name="Zhang W."/>
        </authorList>
    </citation>
    <scope>NUCLEOTIDE SEQUENCE [LARGE SCALE GENOMIC DNA]</scope>
    <source>
        <strain evidence="1 2">W204</strain>
    </source>
</reference>
<dbReference type="EMBL" id="CP044427">
    <property type="protein sequence ID" value="QFG68530.1"/>
    <property type="molecule type" value="Genomic_DNA"/>
</dbReference>
<proteinExistence type="predicted"/>
<protein>
    <submittedName>
        <fullName evidence="1">Uncharacterized protein</fullName>
    </submittedName>
</protein>
<evidence type="ECO:0000313" key="1">
    <source>
        <dbReference type="EMBL" id="QFG68530.1"/>
    </source>
</evidence>
<organism evidence="1 2">
    <name type="scientific">Ornithinimicrobium pratense</name>
    <dbReference type="NCBI Taxonomy" id="2593973"/>
    <lineage>
        <taxon>Bacteria</taxon>
        <taxon>Bacillati</taxon>
        <taxon>Actinomycetota</taxon>
        <taxon>Actinomycetes</taxon>
        <taxon>Micrococcales</taxon>
        <taxon>Ornithinimicrobiaceae</taxon>
        <taxon>Ornithinimicrobium</taxon>
    </lineage>
</organism>
<sequence>MSIDPTYPYAVPRTFQLAVPEPGCPRTATVLTEILLGDLRCRRRWLRHTQRLGGRQPNQAGVAWVLALTLWERGEIPESRRTLPRSLKDRVSRALNGRLVSASTLALFVDAFDMTEEQEQQLYAAWSADYADVPAGTEFSSLTWRSS</sequence>
<keyword evidence="2" id="KW-1185">Reference proteome</keyword>
<dbReference type="OrthoDB" id="3205593at2"/>
<dbReference type="AlphaFoldDB" id="A0A5J6V3K6"/>
<name>A0A5J6V3K6_9MICO</name>
<dbReference type="RefSeq" id="WP_158060918.1">
    <property type="nucleotide sequence ID" value="NZ_CP044427.1"/>
</dbReference>
<gene>
    <name evidence="1" type="ORF">FY030_07195</name>
</gene>
<dbReference type="KEGG" id="serw:FY030_07195"/>
<evidence type="ECO:0000313" key="2">
    <source>
        <dbReference type="Proteomes" id="UP000326546"/>
    </source>
</evidence>
<accession>A0A5J6V3K6</accession>
<dbReference type="Proteomes" id="UP000326546">
    <property type="component" value="Chromosome"/>
</dbReference>